<protein>
    <submittedName>
        <fullName evidence="3">Cysteine peptidase family C39 domain-containing protein</fullName>
    </submittedName>
</protein>
<dbReference type="Pfam" id="PF03412">
    <property type="entry name" value="Peptidase_C39"/>
    <property type="match status" value="1"/>
</dbReference>
<dbReference type="Proteomes" id="UP001232001">
    <property type="component" value="Chromosome"/>
</dbReference>
<sequence>MKQALNNSVQRLLKNNSISFDKEELDFQIQSHPSYPSLHAITGVLDYFNIENIAADVPVNNSTLIQLPDCFLAQINTDKGKDLVVVQRSKLAYFVYDANHKKEKYSEEKFLEIFTGIIVAVEKDEEKIVIERKSNFIKPIIFSLLIGLMGIVLYQNTIHLYTLT</sequence>
<evidence type="ECO:0000259" key="2">
    <source>
        <dbReference type="Pfam" id="PF03412"/>
    </source>
</evidence>
<feature type="transmembrane region" description="Helical" evidence="1">
    <location>
        <begin position="136"/>
        <end position="154"/>
    </location>
</feature>
<accession>A0ABY8L3T3</accession>
<dbReference type="InterPro" id="IPR005074">
    <property type="entry name" value="Peptidase_C39"/>
</dbReference>
<keyword evidence="1" id="KW-1133">Transmembrane helix</keyword>
<gene>
    <name evidence="3" type="ORF">P8625_11295</name>
</gene>
<evidence type="ECO:0000313" key="4">
    <source>
        <dbReference type="Proteomes" id="UP001232001"/>
    </source>
</evidence>
<evidence type="ECO:0000313" key="3">
    <source>
        <dbReference type="EMBL" id="WGH74669.1"/>
    </source>
</evidence>
<keyword evidence="1" id="KW-0472">Membrane</keyword>
<dbReference type="EMBL" id="CP122539">
    <property type="protein sequence ID" value="WGH74669.1"/>
    <property type="molecule type" value="Genomic_DNA"/>
</dbReference>
<name>A0ABY8L3T3_9FLAO</name>
<keyword evidence="4" id="KW-1185">Reference proteome</keyword>
<dbReference type="Gene3D" id="3.90.70.10">
    <property type="entry name" value="Cysteine proteinases"/>
    <property type="match status" value="1"/>
</dbReference>
<feature type="domain" description="Peptidase C39" evidence="2">
    <location>
        <begin position="12"/>
        <end position="125"/>
    </location>
</feature>
<reference evidence="3 4" key="1">
    <citation type="submission" date="2023-04" db="EMBL/GenBank/DDBJ databases">
        <title>Tenacibaculum tangerinum sp. nov., isolated from sea tidal flat of South Korea.</title>
        <authorList>
            <person name="Lee S.H."/>
            <person name="Kim J.-J."/>
        </authorList>
    </citation>
    <scope>NUCLEOTIDE SEQUENCE [LARGE SCALE GENOMIC DNA]</scope>
    <source>
        <strain evidence="3 4">GRR-S3-23</strain>
    </source>
</reference>
<evidence type="ECO:0000256" key="1">
    <source>
        <dbReference type="SAM" id="Phobius"/>
    </source>
</evidence>
<proteinExistence type="predicted"/>
<dbReference type="RefSeq" id="WP_279650564.1">
    <property type="nucleotide sequence ID" value="NZ_CP122539.1"/>
</dbReference>
<organism evidence="3 4">
    <name type="scientific">Tenacibaculum tangerinum</name>
    <dbReference type="NCBI Taxonomy" id="3038772"/>
    <lineage>
        <taxon>Bacteria</taxon>
        <taxon>Pseudomonadati</taxon>
        <taxon>Bacteroidota</taxon>
        <taxon>Flavobacteriia</taxon>
        <taxon>Flavobacteriales</taxon>
        <taxon>Flavobacteriaceae</taxon>
        <taxon>Tenacibaculum</taxon>
    </lineage>
</organism>
<keyword evidence="1" id="KW-0812">Transmembrane</keyword>